<dbReference type="Proteomes" id="UP000035489">
    <property type="component" value="Unassembled WGS sequence"/>
</dbReference>
<protein>
    <recommendedName>
        <fullName evidence="3">DUF2188 domain-containing protein</fullName>
    </recommendedName>
</protein>
<reference evidence="1 2" key="1">
    <citation type="submission" date="2015-05" db="EMBL/GenBank/DDBJ databases">
        <title>Draft genome sequence of Microvirga vignae strain BR3299, a novel nitrogen fixing bacteria isolated from Brazil semi-aired region.</title>
        <authorList>
            <person name="Zilli J.E."/>
            <person name="Passos S.R."/>
            <person name="Leite J."/>
            <person name="Baldani J.I."/>
            <person name="Xavier G.R."/>
            <person name="Rumjaneck N.G."/>
            <person name="Simoes-Araujo J.L."/>
        </authorList>
    </citation>
    <scope>NUCLEOTIDE SEQUENCE [LARGE SCALE GENOMIC DNA]</scope>
    <source>
        <strain evidence="1 2">BR3299</strain>
    </source>
</reference>
<keyword evidence="2" id="KW-1185">Reference proteome</keyword>
<evidence type="ECO:0000313" key="1">
    <source>
        <dbReference type="EMBL" id="KLK91530.1"/>
    </source>
</evidence>
<comment type="caution">
    <text evidence="1">The sequence shown here is derived from an EMBL/GenBank/DDBJ whole genome shotgun (WGS) entry which is preliminary data.</text>
</comment>
<proteinExistence type="predicted"/>
<organism evidence="1 2">
    <name type="scientific">Microvirga vignae</name>
    <dbReference type="NCBI Taxonomy" id="1225564"/>
    <lineage>
        <taxon>Bacteria</taxon>
        <taxon>Pseudomonadati</taxon>
        <taxon>Pseudomonadota</taxon>
        <taxon>Alphaproteobacteria</taxon>
        <taxon>Hyphomicrobiales</taxon>
        <taxon>Methylobacteriaceae</taxon>
        <taxon>Microvirga</taxon>
    </lineage>
</organism>
<name>A0A0H1R8H4_9HYPH</name>
<dbReference type="PATRIC" id="fig|1225564.3.peg.5133"/>
<dbReference type="AlphaFoldDB" id="A0A0H1R8H4"/>
<dbReference type="RefSeq" id="WP_047190628.1">
    <property type="nucleotide sequence ID" value="NZ_LCYG01000053.1"/>
</dbReference>
<evidence type="ECO:0008006" key="3">
    <source>
        <dbReference type="Google" id="ProtNLM"/>
    </source>
</evidence>
<accession>A0A0H1R8H4</accession>
<dbReference type="EMBL" id="LCYG01000053">
    <property type="protein sequence ID" value="KLK91530.1"/>
    <property type="molecule type" value="Genomic_DNA"/>
</dbReference>
<evidence type="ECO:0000313" key="2">
    <source>
        <dbReference type="Proteomes" id="UP000035489"/>
    </source>
</evidence>
<sequence>MKQQFVIAPIHHHWVVVASNGSRQVYGSRSQAIRMAIQAAHSAGENGDDAQVVGLDANNLHYAIWTCGQDSFTRL</sequence>
<gene>
    <name evidence="1" type="ORF">AA309_19205</name>
</gene>